<dbReference type="PANTHER" id="PTHR41771">
    <property type="entry name" value="MEMBRANE PROTEIN-RELATED"/>
    <property type="match status" value="1"/>
</dbReference>
<feature type="transmembrane region" description="Helical" evidence="1">
    <location>
        <begin position="188"/>
        <end position="206"/>
    </location>
</feature>
<accession>A0A3E3EC29</accession>
<name>A0A3E3EC29_9FIRM</name>
<comment type="caution">
    <text evidence="2">The sequence shown here is derived from an EMBL/GenBank/DDBJ whole genome shotgun (WGS) entry which is preliminary data.</text>
</comment>
<dbReference type="EMBL" id="QUSL01000016">
    <property type="protein sequence ID" value="RGD84421.1"/>
    <property type="molecule type" value="Genomic_DNA"/>
</dbReference>
<organism evidence="2 3">
    <name type="scientific">Thomasclavelia ramosa</name>
    <dbReference type="NCBI Taxonomy" id="1547"/>
    <lineage>
        <taxon>Bacteria</taxon>
        <taxon>Bacillati</taxon>
        <taxon>Bacillota</taxon>
        <taxon>Erysipelotrichia</taxon>
        <taxon>Erysipelotrichales</taxon>
        <taxon>Coprobacillaceae</taxon>
        <taxon>Thomasclavelia</taxon>
    </lineage>
</organism>
<feature type="transmembrane region" description="Helical" evidence="1">
    <location>
        <begin position="218"/>
        <end position="242"/>
    </location>
</feature>
<evidence type="ECO:0000256" key="1">
    <source>
        <dbReference type="SAM" id="Phobius"/>
    </source>
</evidence>
<feature type="transmembrane region" description="Helical" evidence="1">
    <location>
        <begin position="21"/>
        <end position="40"/>
    </location>
</feature>
<keyword evidence="1" id="KW-0472">Membrane</keyword>
<feature type="transmembrane region" description="Helical" evidence="1">
    <location>
        <begin position="138"/>
        <end position="155"/>
    </location>
</feature>
<feature type="transmembrane region" description="Helical" evidence="1">
    <location>
        <begin position="162"/>
        <end position="182"/>
    </location>
</feature>
<feature type="transmembrane region" description="Helical" evidence="1">
    <location>
        <begin position="361"/>
        <end position="383"/>
    </location>
</feature>
<keyword evidence="1" id="KW-1133">Transmembrane helix</keyword>
<protein>
    <submittedName>
        <fullName evidence="2">YibE/F family protein</fullName>
    </submittedName>
</protein>
<dbReference type="InterPro" id="IPR012507">
    <property type="entry name" value="YibE_F"/>
</dbReference>
<dbReference type="AlphaFoldDB" id="A0A3E3EC29"/>
<feature type="transmembrane region" description="Helical" evidence="1">
    <location>
        <begin position="323"/>
        <end position="341"/>
    </location>
</feature>
<dbReference type="Proteomes" id="UP000261032">
    <property type="component" value="Unassembled WGS sequence"/>
</dbReference>
<proteinExistence type="predicted"/>
<gene>
    <name evidence="2" type="ORF">DXB93_10675</name>
</gene>
<sequence>MGEVMKELLKEFKQLSKKEKIGHFGVWLAILAFLIFLYFFNNAVEKTPLMDQEGAVFEKARVTEIISENRTENGLQQGTQIVNTEILSGDYKGQIVETTNIDSYLYGADCKVGTRVIVQLSEYNGTLSASVYNYDRTNTLYTMVAIFLILLVVIGKRKGFTSALGLIFTFICIIFLYLPMLYLGFSPFFSAVAVVVLTTLVTMYFIGGFSMKTLCSVLGTIAGVVVAGIFASSFGALGHVSGYNVNDIETLLYIGQNSKLDISGLLFSGILIASLGAVMDVAMSISTTIEEIKYHNPSISRKDLFKSGIKIGGDMMGTMSNTLILAFTGGSLSTLVVFYAYDMPFLQMFNSYDMGIEIIQGIAGSLGVILTVPFVSIIAAILMTKKKKGDFPK</sequence>
<reference evidence="2 3" key="1">
    <citation type="submission" date="2018-08" db="EMBL/GenBank/DDBJ databases">
        <title>A genome reference for cultivated species of the human gut microbiota.</title>
        <authorList>
            <person name="Zou Y."/>
            <person name="Xue W."/>
            <person name="Luo G."/>
        </authorList>
    </citation>
    <scope>NUCLEOTIDE SEQUENCE [LARGE SCALE GENOMIC DNA]</scope>
    <source>
        <strain evidence="2 3">OM06-4</strain>
    </source>
</reference>
<evidence type="ECO:0000313" key="3">
    <source>
        <dbReference type="Proteomes" id="UP000261032"/>
    </source>
</evidence>
<dbReference type="Pfam" id="PF07907">
    <property type="entry name" value="YibE_F"/>
    <property type="match status" value="1"/>
</dbReference>
<feature type="transmembrane region" description="Helical" evidence="1">
    <location>
        <begin position="262"/>
        <end position="283"/>
    </location>
</feature>
<dbReference type="PANTHER" id="PTHR41771:SF1">
    <property type="entry name" value="MEMBRANE PROTEIN"/>
    <property type="match status" value="1"/>
</dbReference>
<keyword evidence="1" id="KW-0812">Transmembrane</keyword>
<evidence type="ECO:0000313" key="2">
    <source>
        <dbReference type="EMBL" id="RGD84421.1"/>
    </source>
</evidence>